<feature type="compositionally biased region" description="Low complexity" evidence="1">
    <location>
        <begin position="133"/>
        <end position="151"/>
    </location>
</feature>
<organism evidence="2 3">
    <name type="scientific">Polarella glacialis</name>
    <name type="common">Dinoflagellate</name>
    <dbReference type="NCBI Taxonomy" id="89957"/>
    <lineage>
        <taxon>Eukaryota</taxon>
        <taxon>Sar</taxon>
        <taxon>Alveolata</taxon>
        <taxon>Dinophyceae</taxon>
        <taxon>Suessiales</taxon>
        <taxon>Suessiaceae</taxon>
        <taxon>Polarella</taxon>
    </lineage>
</organism>
<gene>
    <name evidence="2" type="ORF">PGLA1383_LOCUS51791</name>
</gene>
<evidence type="ECO:0000313" key="3">
    <source>
        <dbReference type="Proteomes" id="UP000654075"/>
    </source>
</evidence>
<feature type="compositionally biased region" description="Basic and acidic residues" evidence="1">
    <location>
        <begin position="30"/>
        <end position="46"/>
    </location>
</feature>
<feature type="compositionally biased region" description="Low complexity" evidence="1">
    <location>
        <begin position="547"/>
        <end position="561"/>
    </location>
</feature>
<name>A0A813HE25_POLGL</name>
<sequence>MENSTASSSLPRLKRCRRLAVATDTTGVQEHPEHQDEQKEQRDSKRQKLRLAKHQVYKLPAVPIRQEYCFARTWADGAGLQCTRRSTSGSEFCVIHAEQQAHGRIDGEVPLDKLQQFARHARQADRLQQLWRTSSGGQAPGSATSSSSSNSHIPQPVELKQKEVLLKLPKDLLVNFIEALAAGGIATAEVAALATSVQTSLASSVKKDAERSGHEGQESVETRGDAAEEQRVRETAKAEQRFRELRRSCDLLKRQLLASEAAKADMRAELRRLDVSTGVSCADGEGRMTVRESRLLGFLAGNGVERSKEPRTEVTRPTWTFPCTFLEGRLEDSLLTYLLAAPEWRLPASEWLASRETLARPTGFERHHSSVEEVRHCRSQECPAGRMPELRLFGKDASGPAPRRLMAFRHALISANSVWLRTLEDRIKAKLLQQCCTDQERQIFGHSNGQSLNLCRAAFAFATLQLRWGKHEQLTMGRHVDGGASLLHLSIGFTGRRRLRCELVANAAGGKVEELELLLGPGDVYLSSPACCYHSVSYEAMGDEAAASTSTTTTATTTPPGSGSPPPTLVAHFRSDLLRLRAKPQDFHKSNRLLSQLLAPAVAELLQREPLFRLPNLAQVRRAEAELFLGPEVGSSAGDQ</sequence>
<feature type="region of interest" description="Disordered" evidence="1">
    <location>
        <begin position="203"/>
        <end position="235"/>
    </location>
</feature>
<dbReference type="EMBL" id="CAJNNV010031457">
    <property type="protein sequence ID" value="CAE8636309.1"/>
    <property type="molecule type" value="Genomic_DNA"/>
</dbReference>
<accession>A0A813HE25</accession>
<feature type="region of interest" description="Disordered" evidence="1">
    <location>
        <begin position="133"/>
        <end position="154"/>
    </location>
</feature>
<proteinExistence type="predicted"/>
<feature type="region of interest" description="Disordered" evidence="1">
    <location>
        <begin position="547"/>
        <end position="568"/>
    </location>
</feature>
<reference evidence="2" key="1">
    <citation type="submission" date="2021-02" db="EMBL/GenBank/DDBJ databases">
        <authorList>
            <person name="Dougan E. K."/>
            <person name="Rhodes N."/>
            <person name="Thang M."/>
            <person name="Chan C."/>
        </authorList>
    </citation>
    <scope>NUCLEOTIDE SEQUENCE</scope>
</reference>
<keyword evidence="3" id="KW-1185">Reference proteome</keyword>
<evidence type="ECO:0000313" key="2">
    <source>
        <dbReference type="EMBL" id="CAE8636309.1"/>
    </source>
</evidence>
<feature type="compositionally biased region" description="Basic and acidic residues" evidence="1">
    <location>
        <begin position="205"/>
        <end position="235"/>
    </location>
</feature>
<feature type="region of interest" description="Disordered" evidence="1">
    <location>
        <begin position="21"/>
        <end position="46"/>
    </location>
</feature>
<protein>
    <submittedName>
        <fullName evidence="2">Uncharacterized protein</fullName>
    </submittedName>
</protein>
<dbReference type="AlphaFoldDB" id="A0A813HE25"/>
<evidence type="ECO:0000256" key="1">
    <source>
        <dbReference type="SAM" id="MobiDB-lite"/>
    </source>
</evidence>
<dbReference type="Proteomes" id="UP000654075">
    <property type="component" value="Unassembled WGS sequence"/>
</dbReference>
<comment type="caution">
    <text evidence="2">The sequence shown here is derived from an EMBL/GenBank/DDBJ whole genome shotgun (WGS) entry which is preliminary data.</text>
</comment>